<dbReference type="OrthoDB" id="26299at2"/>
<dbReference type="HOGENOM" id="CLU_1568884_0_0_0"/>
<dbReference type="RefSeq" id="WP_013157009.1">
    <property type="nucleotide sequence ID" value="NC_014212.1"/>
</dbReference>
<name>D7B9W9_ALLS1</name>
<organism evidence="1 2">
    <name type="scientific">Allomeiothermus silvanus (strain ATCC 700542 / DSM 9946 / NBRC 106475 / NCIMB 13440 / VI-R2)</name>
    <name type="common">Thermus silvanus</name>
    <dbReference type="NCBI Taxonomy" id="526227"/>
    <lineage>
        <taxon>Bacteria</taxon>
        <taxon>Thermotogati</taxon>
        <taxon>Deinococcota</taxon>
        <taxon>Deinococci</taxon>
        <taxon>Thermales</taxon>
        <taxon>Thermaceae</taxon>
        <taxon>Allomeiothermus</taxon>
    </lineage>
</organism>
<proteinExistence type="predicted"/>
<reference evidence="1 2" key="1">
    <citation type="journal article" date="2010" name="Stand. Genomic Sci.">
        <title>Complete genome sequence of Meiothermus silvanus type strain (VI-R2).</title>
        <authorList>
            <person name="Sikorski J."/>
            <person name="Tindall B.J."/>
            <person name="Lowry S."/>
            <person name="Lucas S."/>
            <person name="Nolan M."/>
            <person name="Copeland A."/>
            <person name="Glavina Del Rio T."/>
            <person name="Tice H."/>
            <person name="Cheng J.F."/>
            <person name="Han C."/>
            <person name="Pitluck S."/>
            <person name="Liolios K."/>
            <person name="Ivanova N."/>
            <person name="Mavromatis K."/>
            <person name="Mikhailova N."/>
            <person name="Pati A."/>
            <person name="Goodwin L."/>
            <person name="Chen A."/>
            <person name="Palaniappan K."/>
            <person name="Land M."/>
            <person name="Hauser L."/>
            <person name="Chang Y.J."/>
            <person name="Jeffries C.D."/>
            <person name="Rohde M."/>
            <person name="Goker M."/>
            <person name="Woyke T."/>
            <person name="Bristow J."/>
            <person name="Eisen J.A."/>
            <person name="Markowitz V."/>
            <person name="Hugenholtz P."/>
            <person name="Kyrpides N.C."/>
            <person name="Klenk H.P."/>
            <person name="Lapidus A."/>
        </authorList>
    </citation>
    <scope>NUCLEOTIDE SEQUENCE [LARGE SCALE GENOMIC DNA]</scope>
    <source>
        <strain evidence="2">ATCC 700542 / DSM 9946 / VI-R2</strain>
    </source>
</reference>
<keyword evidence="2" id="KW-1185">Reference proteome</keyword>
<dbReference type="KEGG" id="msv:Mesil_0468"/>
<dbReference type="STRING" id="526227.Mesil_0468"/>
<evidence type="ECO:0000313" key="2">
    <source>
        <dbReference type="Proteomes" id="UP000001916"/>
    </source>
</evidence>
<protein>
    <submittedName>
        <fullName evidence="1">Uncharacterized protein</fullName>
    </submittedName>
</protein>
<dbReference type="EMBL" id="CP002042">
    <property type="protein sequence ID" value="ADH62403.1"/>
    <property type="molecule type" value="Genomic_DNA"/>
</dbReference>
<accession>D7B9W9</accession>
<sequence>MSYRQIYLQEVHPQAVREVLGGRSEAVSSTDGYSVVTLPPPTFETYYAQQDEIVPLAEELSRKLETLALAVMNLEDDLLLFWVYDRGEPIFAYDSNPMYLGCPVCSYVSETVKPEAGDIERLAQLFGHPENARALKSWIYRKRGLGFLQEQKRHAEIARLLGLPAPAEYR</sequence>
<evidence type="ECO:0000313" key="1">
    <source>
        <dbReference type="EMBL" id="ADH62403.1"/>
    </source>
</evidence>
<dbReference type="AlphaFoldDB" id="D7B9W9"/>
<dbReference type="Proteomes" id="UP000001916">
    <property type="component" value="Chromosome"/>
</dbReference>
<gene>
    <name evidence="1" type="ordered locus">Mesil_0468</name>
</gene>